<dbReference type="OrthoDB" id="8964374at2759"/>
<reference evidence="2 3" key="1">
    <citation type="journal article" date="2020" name="Cell">
        <title>Large-Scale Comparative Analyses of Tick Genomes Elucidate Their Genetic Diversity and Vector Capacities.</title>
        <authorList>
            <consortium name="Tick Genome and Microbiome Consortium (TIGMIC)"/>
            <person name="Jia N."/>
            <person name="Wang J."/>
            <person name="Shi W."/>
            <person name="Du L."/>
            <person name="Sun Y."/>
            <person name="Zhan W."/>
            <person name="Jiang J.F."/>
            <person name="Wang Q."/>
            <person name="Zhang B."/>
            <person name="Ji P."/>
            <person name="Bell-Sakyi L."/>
            <person name="Cui X.M."/>
            <person name="Yuan T.T."/>
            <person name="Jiang B.G."/>
            <person name="Yang W.F."/>
            <person name="Lam T.T."/>
            <person name="Chang Q.C."/>
            <person name="Ding S.J."/>
            <person name="Wang X.J."/>
            <person name="Zhu J.G."/>
            <person name="Ruan X.D."/>
            <person name="Zhao L."/>
            <person name="Wei J.T."/>
            <person name="Ye R.Z."/>
            <person name="Que T.C."/>
            <person name="Du C.H."/>
            <person name="Zhou Y.H."/>
            <person name="Cheng J.X."/>
            <person name="Dai P.F."/>
            <person name="Guo W.B."/>
            <person name="Han X.H."/>
            <person name="Huang E.J."/>
            <person name="Li L.F."/>
            <person name="Wei W."/>
            <person name="Gao Y.C."/>
            <person name="Liu J.Z."/>
            <person name="Shao H.Z."/>
            <person name="Wang X."/>
            <person name="Wang C.C."/>
            <person name="Yang T.C."/>
            <person name="Huo Q.B."/>
            <person name="Li W."/>
            <person name="Chen H.Y."/>
            <person name="Chen S.E."/>
            <person name="Zhou L.G."/>
            <person name="Ni X.B."/>
            <person name="Tian J.H."/>
            <person name="Sheng Y."/>
            <person name="Liu T."/>
            <person name="Pan Y.S."/>
            <person name="Xia L.Y."/>
            <person name="Li J."/>
            <person name="Zhao F."/>
            <person name="Cao W.C."/>
        </authorList>
    </citation>
    <scope>NUCLEOTIDE SEQUENCE [LARGE SCALE GENOMIC DNA]</scope>
    <source>
        <strain evidence="2">HaeL-2018</strain>
    </source>
</reference>
<dbReference type="AlphaFoldDB" id="A0A9J6FHZ6"/>
<sequence>MDKAQEAAAAAAGMDYPASELSSLGRDLLPPPQVLDRISEIQLEAAELLDRELLPLSERELEIRKETVSLLKEKLEEAKLGQEKFQKELQELLNAKPA</sequence>
<organism evidence="2 3">
    <name type="scientific">Haemaphysalis longicornis</name>
    <name type="common">Bush tick</name>
    <dbReference type="NCBI Taxonomy" id="44386"/>
    <lineage>
        <taxon>Eukaryota</taxon>
        <taxon>Metazoa</taxon>
        <taxon>Ecdysozoa</taxon>
        <taxon>Arthropoda</taxon>
        <taxon>Chelicerata</taxon>
        <taxon>Arachnida</taxon>
        <taxon>Acari</taxon>
        <taxon>Parasitiformes</taxon>
        <taxon>Ixodida</taxon>
        <taxon>Ixodoidea</taxon>
        <taxon>Ixodidae</taxon>
        <taxon>Haemaphysalinae</taxon>
        <taxon>Haemaphysalis</taxon>
    </lineage>
</organism>
<accession>A0A9J6FHZ6</accession>
<evidence type="ECO:0000313" key="3">
    <source>
        <dbReference type="Proteomes" id="UP000821853"/>
    </source>
</evidence>
<keyword evidence="3" id="KW-1185">Reference proteome</keyword>
<proteinExistence type="predicted"/>
<dbReference type="EMBL" id="JABSTR010000001">
    <property type="protein sequence ID" value="KAH9362439.1"/>
    <property type="molecule type" value="Genomic_DNA"/>
</dbReference>
<gene>
    <name evidence="2" type="ORF">HPB48_020151</name>
</gene>
<evidence type="ECO:0000313" key="2">
    <source>
        <dbReference type="EMBL" id="KAH9362439.1"/>
    </source>
</evidence>
<evidence type="ECO:0000256" key="1">
    <source>
        <dbReference type="SAM" id="Coils"/>
    </source>
</evidence>
<feature type="coiled-coil region" evidence="1">
    <location>
        <begin position="58"/>
        <end position="95"/>
    </location>
</feature>
<dbReference type="Proteomes" id="UP000821853">
    <property type="component" value="Chromosome 1"/>
</dbReference>
<name>A0A9J6FHZ6_HAELO</name>
<protein>
    <submittedName>
        <fullName evidence="2">Uncharacterized protein</fullName>
    </submittedName>
</protein>
<comment type="caution">
    <text evidence="2">The sequence shown here is derived from an EMBL/GenBank/DDBJ whole genome shotgun (WGS) entry which is preliminary data.</text>
</comment>
<keyword evidence="1" id="KW-0175">Coiled coil</keyword>
<dbReference type="VEuPathDB" id="VectorBase:HLOH_052527"/>